<dbReference type="OrthoDB" id="21128at2759"/>
<dbReference type="GO" id="GO:0031087">
    <property type="term" value="P:deadenylation-independent decapping of nuclear-transcribed mRNA"/>
    <property type="evidence" value="ECO:0007669"/>
    <property type="project" value="InterPro"/>
</dbReference>
<dbReference type="EMBL" id="KB294299">
    <property type="protein sequence ID" value="ELU14766.1"/>
    <property type="molecule type" value="Genomic_DNA"/>
</dbReference>
<feature type="region of interest" description="Disordered" evidence="9">
    <location>
        <begin position="595"/>
        <end position="651"/>
    </location>
</feature>
<feature type="compositionally biased region" description="Low complexity" evidence="9">
    <location>
        <begin position="676"/>
        <end position="690"/>
    </location>
</feature>
<evidence type="ECO:0000313" key="12">
    <source>
        <dbReference type="EMBL" id="ELU14766.1"/>
    </source>
</evidence>
<dbReference type="Proteomes" id="UP000014760">
    <property type="component" value="Unassembled WGS sequence"/>
</dbReference>
<evidence type="ECO:0000256" key="7">
    <source>
        <dbReference type="PROSITE-ProRule" id="PRU00221"/>
    </source>
</evidence>
<evidence type="ECO:0000313" key="13">
    <source>
        <dbReference type="EnsemblMetazoa" id="CapteP226650"/>
    </source>
</evidence>
<evidence type="ECO:0000259" key="10">
    <source>
        <dbReference type="Pfam" id="PF16529"/>
    </source>
</evidence>
<dbReference type="OMA" id="TREHMGT"/>
<evidence type="ECO:0000256" key="8">
    <source>
        <dbReference type="SAM" id="Coils"/>
    </source>
</evidence>
<reference evidence="13" key="3">
    <citation type="submission" date="2015-06" db="UniProtKB">
        <authorList>
            <consortium name="EnsemblMetazoa"/>
        </authorList>
    </citation>
    <scope>IDENTIFICATION</scope>
</reference>
<evidence type="ECO:0000259" key="11">
    <source>
        <dbReference type="Pfam" id="PF21289"/>
    </source>
</evidence>
<dbReference type="FunFam" id="1.10.220.100:FF:000001">
    <property type="entry name" value="Enhancer of mRNA-decapping protein 4"/>
    <property type="match status" value="1"/>
</dbReference>
<keyword evidence="6 8" id="KW-0175">Coiled coil</keyword>
<name>R7VEQ4_CAPTE</name>
<evidence type="ECO:0000256" key="1">
    <source>
        <dbReference type="ARBA" id="ARBA00004201"/>
    </source>
</evidence>
<dbReference type="EnsemblMetazoa" id="CapteT226650">
    <property type="protein sequence ID" value="CapteP226650"/>
    <property type="gene ID" value="CapteG226650"/>
</dbReference>
<dbReference type="InterPro" id="IPR001680">
    <property type="entry name" value="WD40_rpt"/>
</dbReference>
<dbReference type="PROSITE" id="PS50294">
    <property type="entry name" value="WD_REPEATS_REGION"/>
    <property type="match status" value="1"/>
</dbReference>
<feature type="region of interest" description="Disordered" evidence="9">
    <location>
        <begin position="855"/>
        <end position="889"/>
    </location>
</feature>
<dbReference type="PANTHER" id="PTHR15598">
    <property type="entry name" value="ENHANCER OF MRNA-DECAPPING PROTEIN 4"/>
    <property type="match status" value="1"/>
</dbReference>
<dbReference type="SMART" id="SM00320">
    <property type="entry name" value="WD40"/>
    <property type="match status" value="2"/>
</dbReference>
<accession>R7VEQ4</accession>
<dbReference type="HOGENOM" id="CLU_005166_0_0_1"/>
<feature type="domain" description="Enhancer of mRNA-decapping protein 4 WD40 repeat region" evidence="10">
    <location>
        <begin position="124"/>
        <end position="463"/>
    </location>
</feature>
<dbReference type="Gene3D" id="2.130.10.10">
    <property type="entry name" value="YVTN repeat-like/Quinoprotein amine dehydrogenase"/>
    <property type="match status" value="1"/>
</dbReference>
<evidence type="ECO:0000256" key="2">
    <source>
        <dbReference type="ARBA" id="ARBA00009639"/>
    </source>
</evidence>
<dbReference type="Gene3D" id="1.10.220.100">
    <property type="entry name" value="conserved c-terminal region of ge- 1"/>
    <property type="match status" value="1"/>
</dbReference>
<evidence type="ECO:0000256" key="9">
    <source>
        <dbReference type="SAM" id="MobiDB-lite"/>
    </source>
</evidence>
<dbReference type="InterPro" id="IPR036322">
    <property type="entry name" value="WD40_repeat_dom_sf"/>
</dbReference>
<feature type="compositionally biased region" description="Low complexity" evidence="9">
    <location>
        <begin position="595"/>
        <end position="608"/>
    </location>
</feature>
<dbReference type="Gene3D" id="6.10.140.270">
    <property type="match status" value="1"/>
</dbReference>
<evidence type="ECO:0000256" key="4">
    <source>
        <dbReference type="ARBA" id="ARBA00022574"/>
    </source>
</evidence>
<keyword evidence="5" id="KW-0677">Repeat</keyword>
<proteinExistence type="inferred from homology"/>
<sequence>MESDGSPISSLGPDEASRLLKDILNVGKSQSTSAGETSTASLASDLKGAIDGLDSSVQISADESSANNINGSTTYADLLQSIGEVPQQQIVLHGDDSSNSFSVYGRDVNVVASAASALTQTTPGSNKVKISPVVNYDWEHRYHIGHLVSIHRSNLHVAYVLRGKSGGIVRVINRKTAERVLLKGFVGQVVDLAFAHLSNVILGAVDELGTMFIYEILEKDGKIWGNLLLHVNRPSGTVPSTNHRLIWCPFIPEAETSEASEPDTSEDSGVDDASKLLVLTHNEVVEMWNVDVVNKEYGSGPLEPSEVHVGFLTIDHHSQPVVDASYSPDGTALATASLDGEVKFFQVYLQDKSPPRCLHQWQPHNGQPVSSLFFLDDHKYPDPEVQFWKFAVTGANHNQEIKIWSCETWSCLQTLTFTAPSPDTSGRLQAAPCLKAALDLSANYLLLSDIKRKVLYVLHLHQDPKTGSTHVSSLSEFLLTQPCLSMSILDASRRKFKQSPDLQDNDHEAELTTGELQSEGEEEEEVAASTLEDPNIGVLVQMYSVHTRALQELRIRFCPKTSVLPNAPLNSTSFSQDDIIIKDQLSDMSLVSEMDSVMSSRRSGVGSDKGTDRSRESTGSNHPPVLLTPEAFTSPRNIDPVRSSGGSSHSSLTAVTALDDDMRTPHTSLASGQAASTSPSSSLTLTPVSSRDFSKQDERPCTPPQSPQKDFVTSSPARHHGNTDFLPPANVSFSKEEDEEEKVVDSSRESSVEGSARQKLQSTGSSSSASLEVSEILEGAKKPGVEMPYEEEEEEEKTRDQEDAAQNTPEEEEEKEERRRRKKRKASKIGPSTILGFGPKLRFADVVSSGEVEARLSTSSNPSKPVVYDSPPVSSSMASEDHGEETAPTPVNALDHAAIQQASMQSMLGLLQQQGAEIEQLRSQLREQRDQTHSMQTLQEHIENLEAVLSSKVAGALDLHSQTEAERLQLALGERASQDKAKHDQLLTTLTRTLERTVSAKLEKTVRDEMRNVVLPTVGSLIEPIKTQLHNELAQKLTATDALMKESIGKLVRSKPTIESIGNAVGGAMQGPLQSACRDVLVPSFDRGCSQMFQQMNAGFQRGVHQYTEQLETHLEKVRRRHEESRDPIVQQLHGLVEGLKAQEAHREPIYQQMTTLNSRMDSTANCIKALSADIDGSVKRRMKSLEDNLQGGLRQIVQEEVGVALQNQQASLSDQLITAVRSRAVTPVNHNHRPSDPQHVKAMIVQLLHQGELNSAFQHALSASDLSLVIFVCETVNPSQVFDQTPCPLQQPVLLSLIQQLSADFQSNLDIKLKYLQETLMNLDQSNAVTREHMPTVVSQLVQKLNTFIQANPRHPMSREIRMLVMACRSFVK</sequence>
<dbReference type="EMBL" id="AMQN01004740">
    <property type="status" value="NOT_ANNOTATED_CDS"/>
    <property type="molecule type" value="Genomic_DNA"/>
</dbReference>
<dbReference type="InterPro" id="IPR015943">
    <property type="entry name" value="WD40/YVTN_repeat-like_dom_sf"/>
</dbReference>
<dbReference type="InterPro" id="IPR049404">
    <property type="entry name" value="EDC4_C"/>
</dbReference>
<comment type="subcellular location">
    <subcellularLocation>
        <location evidence="1">Cytoplasm</location>
        <location evidence="1">P-body</location>
    </subcellularLocation>
</comment>
<feature type="repeat" description="WD" evidence="7">
    <location>
        <begin position="314"/>
        <end position="347"/>
    </location>
</feature>
<evidence type="ECO:0000256" key="6">
    <source>
        <dbReference type="ARBA" id="ARBA00023054"/>
    </source>
</evidence>
<organism evidence="12">
    <name type="scientific">Capitella teleta</name>
    <name type="common">Polychaete worm</name>
    <dbReference type="NCBI Taxonomy" id="283909"/>
    <lineage>
        <taxon>Eukaryota</taxon>
        <taxon>Metazoa</taxon>
        <taxon>Spiralia</taxon>
        <taxon>Lophotrochozoa</taxon>
        <taxon>Annelida</taxon>
        <taxon>Polychaeta</taxon>
        <taxon>Sedentaria</taxon>
        <taxon>Scolecida</taxon>
        <taxon>Capitellidae</taxon>
        <taxon>Capitella</taxon>
    </lineage>
</organism>
<keyword evidence="14" id="KW-1185">Reference proteome</keyword>
<evidence type="ECO:0000313" key="14">
    <source>
        <dbReference type="Proteomes" id="UP000014760"/>
    </source>
</evidence>
<gene>
    <name evidence="12" type="ORF">CAPTEDRAFT_226650</name>
</gene>
<feature type="compositionally biased region" description="Polar residues" evidence="9">
    <location>
        <begin position="665"/>
        <end position="675"/>
    </location>
</feature>
<dbReference type="InterPro" id="IPR044938">
    <property type="entry name" value="EDC4_C_sf"/>
</dbReference>
<dbReference type="InterPro" id="IPR045152">
    <property type="entry name" value="EDC4-like"/>
</dbReference>
<feature type="compositionally biased region" description="Polar residues" evidence="9">
    <location>
        <begin position="707"/>
        <end position="716"/>
    </location>
</feature>
<feature type="region of interest" description="Disordered" evidence="9">
    <location>
        <begin position="497"/>
        <end position="523"/>
    </location>
</feature>
<feature type="compositionally biased region" description="Low complexity" evidence="9">
    <location>
        <begin position="862"/>
        <end position="876"/>
    </location>
</feature>
<feature type="coiled-coil region" evidence="8">
    <location>
        <begin position="911"/>
        <end position="938"/>
    </location>
</feature>
<dbReference type="PROSITE" id="PS50082">
    <property type="entry name" value="WD_REPEATS_2"/>
    <property type="match status" value="1"/>
</dbReference>
<dbReference type="Pfam" id="PF21289">
    <property type="entry name" value="EDC4_C"/>
    <property type="match status" value="1"/>
</dbReference>
<feature type="domain" description="Enhancer of mRNA-decapping protein 4 C-terminal" evidence="11">
    <location>
        <begin position="1245"/>
        <end position="1365"/>
    </location>
</feature>
<protein>
    <submittedName>
        <fullName evidence="12 13">Uncharacterized protein</fullName>
    </submittedName>
</protein>
<reference evidence="12 14" key="2">
    <citation type="journal article" date="2013" name="Nature">
        <title>Insights into bilaterian evolution from three spiralian genomes.</title>
        <authorList>
            <person name="Simakov O."/>
            <person name="Marletaz F."/>
            <person name="Cho S.J."/>
            <person name="Edsinger-Gonzales E."/>
            <person name="Havlak P."/>
            <person name="Hellsten U."/>
            <person name="Kuo D.H."/>
            <person name="Larsson T."/>
            <person name="Lv J."/>
            <person name="Arendt D."/>
            <person name="Savage R."/>
            <person name="Osoegawa K."/>
            <person name="de Jong P."/>
            <person name="Grimwood J."/>
            <person name="Chapman J.A."/>
            <person name="Shapiro H."/>
            <person name="Aerts A."/>
            <person name="Otillar R.P."/>
            <person name="Terry A.Y."/>
            <person name="Boore J.L."/>
            <person name="Grigoriev I.V."/>
            <person name="Lindberg D.R."/>
            <person name="Seaver E.C."/>
            <person name="Weisblat D.A."/>
            <person name="Putnam N.H."/>
            <person name="Rokhsar D.S."/>
        </authorList>
    </citation>
    <scope>NUCLEOTIDE SEQUENCE</scope>
    <source>
        <strain evidence="12 14">I ESC-2004</strain>
    </source>
</reference>
<dbReference type="STRING" id="283909.R7VEQ4"/>
<feature type="compositionally biased region" description="Basic residues" evidence="9">
    <location>
        <begin position="818"/>
        <end position="827"/>
    </location>
</feature>
<evidence type="ECO:0000256" key="5">
    <source>
        <dbReference type="ARBA" id="ARBA00022737"/>
    </source>
</evidence>
<reference evidence="14" key="1">
    <citation type="submission" date="2012-12" db="EMBL/GenBank/DDBJ databases">
        <authorList>
            <person name="Hellsten U."/>
            <person name="Grimwood J."/>
            <person name="Chapman J.A."/>
            <person name="Shapiro H."/>
            <person name="Aerts A."/>
            <person name="Otillar R.P."/>
            <person name="Terry A.Y."/>
            <person name="Boore J.L."/>
            <person name="Simakov O."/>
            <person name="Marletaz F."/>
            <person name="Cho S.-J."/>
            <person name="Edsinger-Gonzales E."/>
            <person name="Havlak P."/>
            <person name="Kuo D.-H."/>
            <person name="Larsson T."/>
            <person name="Lv J."/>
            <person name="Arendt D."/>
            <person name="Savage R."/>
            <person name="Osoegawa K."/>
            <person name="de Jong P."/>
            <person name="Lindberg D.R."/>
            <person name="Seaver E.C."/>
            <person name="Weisblat D.A."/>
            <person name="Putnam N.H."/>
            <person name="Grigoriev I.V."/>
            <person name="Rokhsar D.S."/>
        </authorList>
    </citation>
    <scope>NUCLEOTIDE SEQUENCE</scope>
    <source>
        <strain evidence="14">I ESC-2004</strain>
    </source>
</reference>
<feature type="region of interest" description="Disordered" evidence="9">
    <location>
        <begin position="663"/>
        <end position="835"/>
    </location>
</feature>
<dbReference type="SUPFAM" id="SSF50978">
    <property type="entry name" value="WD40 repeat-like"/>
    <property type="match status" value="1"/>
</dbReference>
<keyword evidence="3" id="KW-0963">Cytoplasm</keyword>
<comment type="similarity">
    <text evidence="2">Belongs to the WD repeat EDC4 family.</text>
</comment>
<dbReference type="InterPro" id="IPR032401">
    <property type="entry name" value="EDC4_WD40"/>
</dbReference>
<dbReference type="Pfam" id="PF16529">
    <property type="entry name" value="Ge1_WD40"/>
    <property type="match status" value="1"/>
</dbReference>
<dbReference type="GO" id="GO:0000932">
    <property type="term" value="C:P-body"/>
    <property type="evidence" value="ECO:0007669"/>
    <property type="project" value="UniProtKB-SubCell"/>
</dbReference>
<dbReference type="PANTHER" id="PTHR15598:SF5">
    <property type="entry name" value="ENHANCER OF MRNA-DECAPPING PROTEIN 4"/>
    <property type="match status" value="1"/>
</dbReference>
<keyword evidence="4 7" id="KW-0853">WD repeat</keyword>
<dbReference type="FunCoup" id="R7VEQ4">
    <property type="interactions" value="1424"/>
</dbReference>
<feature type="compositionally biased region" description="Low complexity" evidence="9">
    <location>
        <begin position="752"/>
        <end position="777"/>
    </location>
</feature>
<evidence type="ECO:0000256" key="3">
    <source>
        <dbReference type="ARBA" id="ARBA00022490"/>
    </source>
</evidence>